<sequence>MCKRRFIIGVIEWHKQRSRRSEYEEISGRSKASGDVQEKIRVESELDGENFGNLSNIPLLIQTSHWLVKAKGSGCPEMEKDGYGDRNPKVLQYKVLPRCWLTQKLKRTVKSIVWNPIGKMLGKSKNEEELKKKQHKMSLEEVFQYARKNSKMKEHIGPIGIRIGALIGSVSLQTIGRSPDDQNQKTCWKGIMQPERMGARLRGSVGGSEAWELWLAARSFGSVMGLQQSY</sequence>
<protein>
    <submittedName>
        <fullName evidence="1">Uncharacterized protein</fullName>
    </submittedName>
</protein>
<organism evidence="1 2">
    <name type="scientific">Lentinula detonsa</name>
    <dbReference type="NCBI Taxonomy" id="2804962"/>
    <lineage>
        <taxon>Eukaryota</taxon>
        <taxon>Fungi</taxon>
        <taxon>Dikarya</taxon>
        <taxon>Basidiomycota</taxon>
        <taxon>Agaricomycotina</taxon>
        <taxon>Agaricomycetes</taxon>
        <taxon>Agaricomycetidae</taxon>
        <taxon>Agaricales</taxon>
        <taxon>Marasmiineae</taxon>
        <taxon>Omphalotaceae</taxon>
        <taxon>Lentinula</taxon>
    </lineage>
</organism>
<evidence type="ECO:0000313" key="1">
    <source>
        <dbReference type="EMBL" id="KAJ3751298.1"/>
    </source>
</evidence>
<comment type="caution">
    <text evidence="1">The sequence shown here is derived from an EMBL/GenBank/DDBJ whole genome shotgun (WGS) entry which is preliminary data.</text>
</comment>
<keyword evidence="2" id="KW-1185">Reference proteome</keyword>
<gene>
    <name evidence="1" type="ORF">DFH05DRAFT_1456132</name>
</gene>
<dbReference type="AlphaFoldDB" id="A0A9W8U427"/>
<name>A0A9W8U427_9AGAR</name>
<dbReference type="Proteomes" id="UP001142393">
    <property type="component" value="Unassembled WGS sequence"/>
</dbReference>
<accession>A0A9W8U427</accession>
<dbReference type="EMBL" id="JANVFU010000001">
    <property type="protein sequence ID" value="KAJ3751298.1"/>
    <property type="molecule type" value="Genomic_DNA"/>
</dbReference>
<proteinExistence type="predicted"/>
<reference evidence="1 2" key="1">
    <citation type="journal article" date="2023" name="Proc. Natl. Acad. Sci. U.S.A.">
        <title>A global phylogenomic analysis of the shiitake genus Lentinula.</title>
        <authorList>
            <person name="Sierra-Patev S."/>
            <person name="Min B."/>
            <person name="Naranjo-Ortiz M."/>
            <person name="Looney B."/>
            <person name="Konkel Z."/>
            <person name="Slot J.C."/>
            <person name="Sakamoto Y."/>
            <person name="Steenwyk J.L."/>
            <person name="Rokas A."/>
            <person name="Carro J."/>
            <person name="Camarero S."/>
            <person name="Ferreira P."/>
            <person name="Molpeceres G."/>
            <person name="Ruiz-Duenas F.J."/>
            <person name="Serrano A."/>
            <person name="Henrissat B."/>
            <person name="Drula E."/>
            <person name="Hughes K.W."/>
            <person name="Mata J.L."/>
            <person name="Ishikawa N.K."/>
            <person name="Vargas-Isla R."/>
            <person name="Ushijima S."/>
            <person name="Smith C.A."/>
            <person name="Donoghue J."/>
            <person name="Ahrendt S."/>
            <person name="Andreopoulos W."/>
            <person name="He G."/>
            <person name="LaButti K."/>
            <person name="Lipzen A."/>
            <person name="Ng V."/>
            <person name="Riley R."/>
            <person name="Sandor L."/>
            <person name="Barry K."/>
            <person name="Martinez A.T."/>
            <person name="Xiao Y."/>
            <person name="Gibbons J.G."/>
            <person name="Terashima K."/>
            <person name="Grigoriev I.V."/>
            <person name="Hibbett D."/>
        </authorList>
    </citation>
    <scope>NUCLEOTIDE SEQUENCE [LARGE SCALE GENOMIC DNA]</scope>
    <source>
        <strain evidence="1 2">TFB7810</strain>
    </source>
</reference>
<evidence type="ECO:0000313" key="2">
    <source>
        <dbReference type="Proteomes" id="UP001142393"/>
    </source>
</evidence>